<keyword evidence="1" id="KW-0808">Transferase</keyword>
<dbReference type="SUPFAM" id="SSF53474">
    <property type="entry name" value="alpha/beta-Hydrolases"/>
    <property type="match status" value="1"/>
</dbReference>
<dbReference type="InterPro" id="IPR029058">
    <property type="entry name" value="AB_hydrolase_fold"/>
</dbReference>
<dbReference type="GO" id="GO:0016740">
    <property type="term" value="F:transferase activity"/>
    <property type="evidence" value="ECO:0007669"/>
    <property type="project" value="UniProtKB-KW"/>
</dbReference>
<evidence type="ECO:0000313" key="2">
    <source>
        <dbReference type="Proteomes" id="UP000462621"/>
    </source>
</evidence>
<comment type="caution">
    <text evidence="1">The sequence shown here is derived from an EMBL/GenBank/DDBJ whole genome shotgun (WGS) entry which is preliminary data.</text>
</comment>
<dbReference type="RefSeq" id="WP_161156520.1">
    <property type="nucleotide sequence ID" value="NZ_WEKT01000026.1"/>
</dbReference>
<dbReference type="PANTHER" id="PTHR37946:SF1">
    <property type="entry name" value="SLL1969 PROTEIN"/>
    <property type="match status" value="1"/>
</dbReference>
<dbReference type="Gene3D" id="3.40.50.1820">
    <property type="entry name" value="alpha/beta hydrolase"/>
    <property type="match status" value="1"/>
</dbReference>
<reference evidence="1 2" key="1">
    <citation type="submission" date="2019-10" db="EMBL/GenBank/DDBJ databases">
        <title>Vibrio sp. nov. isolated from a shrimp pond.</title>
        <authorList>
            <person name="Gomez-Gil B."/>
            <person name="Enciso-Ibarra J."/>
            <person name="Enciso-Ibarra K."/>
            <person name="Bolan-Mejia C."/>
        </authorList>
    </citation>
    <scope>NUCLEOTIDE SEQUENCE [LARGE SCALE GENOMIC DNA]</scope>
    <source>
        <strain evidence="1 2">CAIM 722</strain>
    </source>
</reference>
<evidence type="ECO:0000313" key="1">
    <source>
        <dbReference type="EMBL" id="MZI94269.1"/>
    </source>
</evidence>
<keyword evidence="2" id="KW-1185">Reference proteome</keyword>
<proteinExistence type="predicted"/>
<dbReference type="Proteomes" id="UP000462621">
    <property type="component" value="Unassembled WGS sequence"/>
</dbReference>
<protein>
    <submittedName>
        <fullName evidence="1">Acetyltransferase</fullName>
    </submittedName>
</protein>
<name>A0A7X4RVL3_9VIBR</name>
<gene>
    <name evidence="1" type="ORF">F9817_13805</name>
</gene>
<sequence>MKKIVLVHGLYMPKNIMQLLAHRLKPRGYKVQVFGYNTLQFNKGVEKLNQEVQQGGDVVFVGHSLGGLLIREYFSRYQPNFVDPCIVTLGTPHNGSRVARYIEGKLGRFPFKNTSDVLAKGLDTSSQEPDVGCIVGTMNIGLGNFIKIGDGDGVVEVTEAILPEAKDMIELKLNHTSLIYSQKVVDQIVSFIETRSFLRK</sequence>
<organism evidence="1 2">
    <name type="scientific">Vibrio eleionomae</name>
    <dbReference type="NCBI Taxonomy" id="2653505"/>
    <lineage>
        <taxon>Bacteria</taxon>
        <taxon>Pseudomonadati</taxon>
        <taxon>Pseudomonadota</taxon>
        <taxon>Gammaproteobacteria</taxon>
        <taxon>Vibrionales</taxon>
        <taxon>Vibrionaceae</taxon>
        <taxon>Vibrio</taxon>
    </lineage>
</organism>
<dbReference type="AlphaFoldDB" id="A0A7X4RVL3"/>
<accession>A0A7X4RVL3</accession>
<dbReference type="EMBL" id="WEKT01000026">
    <property type="protein sequence ID" value="MZI94269.1"/>
    <property type="molecule type" value="Genomic_DNA"/>
</dbReference>
<dbReference type="PANTHER" id="PTHR37946">
    <property type="entry name" value="SLL1969 PROTEIN"/>
    <property type="match status" value="1"/>
</dbReference>